<organism evidence="2 3">
    <name type="scientific">Grus japonensis</name>
    <name type="common">Japanese crane</name>
    <name type="synonym">Red-crowned crane</name>
    <dbReference type="NCBI Taxonomy" id="30415"/>
    <lineage>
        <taxon>Eukaryota</taxon>
        <taxon>Metazoa</taxon>
        <taxon>Chordata</taxon>
        <taxon>Craniata</taxon>
        <taxon>Vertebrata</taxon>
        <taxon>Euteleostomi</taxon>
        <taxon>Archelosauria</taxon>
        <taxon>Archosauria</taxon>
        <taxon>Dinosauria</taxon>
        <taxon>Saurischia</taxon>
        <taxon>Theropoda</taxon>
        <taxon>Coelurosauria</taxon>
        <taxon>Aves</taxon>
        <taxon>Neognathae</taxon>
        <taxon>Neoaves</taxon>
        <taxon>Gruiformes</taxon>
        <taxon>Gruidae</taxon>
        <taxon>Grus</taxon>
    </lineage>
</organism>
<dbReference type="AlphaFoldDB" id="A0ABC9XAL6"/>
<evidence type="ECO:0000313" key="3">
    <source>
        <dbReference type="Proteomes" id="UP001623348"/>
    </source>
</evidence>
<reference evidence="2 3" key="1">
    <citation type="submission" date="2024-06" db="EMBL/GenBank/DDBJ databases">
        <title>The draft genome of Grus japonensis, version 3.</title>
        <authorList>
            <person name="Nabeshima K."/>
            <person name="Suzuki S."/>
            <person name="Onuma M."/>
        </authorList>
    </citation>
    <scope>NUCLEOTIDE SEQUENCE [LARGE SCALE GENOMIC DNA]</scope>
    <source>
        <strain evidence="2 3">451A</strain>
    </source>
</reference>
<gene>
    <name evidence="2" type="ORF">GRJ2_001882800</name>
</gene>
<keyword evidence="3" id="KW-1185">Reference proteome</keyword>
<evidence type="ECO:0000256" key="1">
    <source>
        <dbReference type="SAM" id="MobiDB-lite"/>
    </source>
</evidence>
<proteinExistence type="predicted"/>
<accession>A0ABC9XAL6</accession>
<sequence>MPQFPSISFVSRQCSSSNAQGFQLHRHQVSEDPAPGLPRRTPGGPKELILQTYLFTSEGLGAQHVWLLTPFPPCCWPSVFILRTSADHSAVVLDPGRTEAERSFSQTVTAPRIRRKPSA</sequence>
<evidence type="ECO:0000313" key="2">
    <source>
        <dbReference type="EMBL" id="GAB0194175.1"/>
    </source>
</evidence>
<protein>
    <submittedName>
        <fullName evidence="2">Uncharacterized protein</fullName>
    </submittedName>
</protein>
<dbReference type="Proteomes" id="UP001623348">
    <property type="component" value="Unassembled WGS sequence"/>
</dbReference>
<dbReference type="EMBL" id="BAAFJT010000010">
    <property type="protein sequence ID" value="GAB0194175.1"/>
    <property type="molecule type" value="Genomic_DNA"/>
</dbReference>
<name>A0ABC9XAL6_GRUJA</name>
<feature type="region of interest" description="Disordered" evidence="1">
    <location>
        <begin position="18"/>
        <end position="44"/>
    </location>
</feature>
<feature type="region of interest" description="Disordered" evidence="1">
    <location>
        <begin position="100"/>
        <end position="119"/>
    </location>
</feature>
<comment type="caution">
    <text evidence="2">The sequence shown here is derived from an EMBL/GenBank/DDBJ whole genome shotgun (WGS) entry which is preliminary data.</text>
</comment>